<gene>
    <name evidence="2" type="ORF">ABVK50_31645</name>
</gene>
<sequence length="404" mass="43571">MNETHVAPVAELGERLEREFVACSNFRGREPGATEALVRALFSARRRFGITRIGSLARLDSAGVVVAQVVRPLSLSNAVSQGKGENLMEAAASAVMEALECWAAERISADRITIASARELGDEIRNLYAGCRVHGFDAGWDQLRLGWTNGYDLISKRVLPVPVALVDTIYTLPSPHPVAFPRSTRGLAAGPTLLAAIIHAALEVLERANIAGARRYPRSYPEIRIDPANASGPLSSRIVARLRAANLAAGIWLVPGDHGLPVFRCEVIETQSHREIAPMPGEGFACDFTHDRALARALMEAAQARVTAIAGAREDITRASYPERYDRDDLDARRRAFLSASETHVLTDERDGPASGAAALRYVLDAVRDAGGQAALVVPLYGGRDPDIEVVRLVVPPLRDVTGV</sequence>
<evidence type="ECO:0000313" key="2">
    <source>
        <dbReference type="EMBL" id="XCG52074.1"/>
    </source>
</evidence>
<dbReference type="PANTHER" id="PTHR37809:SF1">
    <property type="entry name" value="RIBOSOMAL PROTEIN S12 METHYLTHIOTRANSFERASE ACCESSORY FACTOR YCAO"/>
    <property type="match status" value="1"/>
</dbReference>
<feature type="domain" description="YcaO" evidence="1">
    <location>
        <begin position="82"/>
        <end position="404"/>
    </location>
</feature>
<accession>A0AAU8CZ49</accession>
<name>A0AAU8CZ49_9HYPH</name>
<dbReference type="RefSeq" id="WP_353646878.1">
    <property type="nucleotide sequence ID" value="NZ_CP159256.1"/>
</dbReference>
<dbReference type="Gene3D" id="3.30.160.660">
    <property type="match status" value="1"/>
</dbReference>
<organism evidence="2">
    <name type="scientific">Mesorhizobium sp. WSM2240</name>
    <dbReference type="NCBI Taxonomy" id="3228851"/>
    <lineage>
        <taxon>Bacteria</taxon>
        <taxon>Pseudomonadati</taxon>
        <taxon>Pseudomonadota</taxon>
        <taxon>Alphaproteobacteria</taxon>
        <taxon>Hyphomicrobiales</taxon>
        <taxon>Phyllobacteriaceae</taxon>
        <taxon>Mesorhizobium</taxon>
    </lineage>
</organism>
<evidence type="ECO:0000259" key="1">
    <source>
        <dbReference type="PROSITE" id="PS51664"/>
    </source>
</evidence>
<dbReference type="Pfam" id="PF02624">
    <property type="entry name" value="YcaO"/>
    <property type="match status" value="1"/>
</dbReference>
<reference evidence="2" key="1">
    <citation type="submission" date="2024-06" db="EMBL/GenBank/DDBJ databases">
        <title>Mesorhizobium karijinii sp. nov., a symbiont of the iconic Swainsona formosa from arid Australia.</title>
        <authorList>
            <person name="Hill Y.J."/>
            <person name="Watkin E.L.J."/>
            <person name="O'Hara G.W."/>
            <person name="Terpolilli J."/>
            <person name="Tye M.L."/>
            <person name="Kohlmeier M.G."/>
        </authorList>
    </citation>
    <scope>NUCLEOTIDE SEQUENCE</scope>
    <source>
        <strain evidence="2">WSM2240</strain>
        <plasmid evidence="2">pMk2240A</plasmid>
    </source>
</reference>
<protein>
    <submittedName>
        <fullName evidence="2">YcaO-like family protein</fullName>
    </submittedName>
</protein>
<geneLocation type="plasmid" evidence="2">
    <name>pMk2240A</name>
</geneLocation>
<dbReference type="AlphaFoldDB" id="A0AAU8CZ49"/>
<dbReference type="PANTHER" id="PTHR37809">
    <property type="entry name" value="RIBOSOMAL PROTEIN S12 METHYLTHIOTRANSFERASE ACCESSORY FACTOR YCAO"/>
    <property type="match status" value="1"/>
</dbReference>
<dbReference type="InterPro" id="IPR003776">
    <property type="entry name" value="YcaO-like_dom"/>
</dbReference>
<proteinExistence type="predicted"/>
<dbReference type="NCBIfam" id="TIGR00702">
    <property type="entry name" value="YcaO-type kinase domain"/>
    <property type="match status" value="1"/>
</dbReference>
<dbReference type="EMBL" id="CP159256">
    <property type="protein sequence ID" value="XCG52074.1"/>
    <property type="molecule type" value="Genomic_DNA"/>
</dbReference>
<dbReference type="PROSITE" id="PS51664">
    <property type="entry name" value="YCAO"/>
    <property type="match status" value="1"/>
</dbReference>
<keyword evidence="2" id="KW-0614">Plasmid</keyword>